<accession>A0ABY8C9E7</accession>
<evidence type="ECO:0000313" key="1">
    <source>
        <dbReference type="EMBL" id="WEJ62157.1"/>
    </source>
</evidence>
<dbReference type="RefSeq" id="WP_275594414.1">
    <property type="nucleotide sequence ID" value="NZ_CP102381.1"/>
</dbReference>
<organism evidence="1 2">
    <name type="scientific">Thiomicrorhabdus lithotrophica</name>
    <dbReference type="NCBI Taxonomy" id="2949997"/>
    <lineage>
        <taxon>Bacteria</taxon>
        <taxon>Pseudomonadati</taxon>
        <taxon>Pseudomonadota</taxon>
        <taxon>Gammaproteobacteria</taxon>
        <taxon>Thiotrichales</taxon>
        <taxon>Piscirickettsiaceae</taxon>
        <taxon>Thiomicrorhabdus</taxon>
    </lineage>
</organism>
<reference evidence="1 2" key="1">
    <citation type="submission" date="2022-06" db="EMBL/GenBank/DDBJ databases">
        <title>Thiomicrohabdus sp. nov, an obligately chemolithoautotrophic, sulfur-oxidizing bacterium isolated from beach of Guanyin Mountain. Amoy.</title>
        <authorList>
            <person name="Zhu H."/>
        </authorList>
    </citation>
    <scope>NUCLEOTIDE SEQUENCE [LARGE SCALE GENOMIC DNA]</scope>
    <source>
        <strain evidence="1 2">XGS-01</strain>
    </source>
</reference>
<name>A0ABY8C9E7_9GAMM</name>
<proteinExistence type="predicted"/>
<dbReference type="EMBL" id="CP102381">
    <property type="protein sequence ID" value="WEJ62157.1"/>
    <property type="molecule type" value="Genomic_DNA"/>
</dbReference>
<keyword evidence="2" id="KW-1185">Reference proteome</keyword>
<protein>
    <recommendedName>
        <fullName evidence="3">HK97 gp10 family phage protein</fullName>
    </recommendedName>
</protein>
<dbReference type="Proteomes" id="UP001222275">
    <property type="component" value="Chromosome"/>
</dbReference>
<gene>
    <name evidence="1" type="ORF">NR989_09065</name>
</gene>
<evidence type="ECO:0000313" key="2">
    <source>
        <dbReference type="Proteomes" id="UP001222275"/>
    </source>
</evidence>
<sequence>MKIQIISVEEKALLKRIQSLPKQQAFAQMKAVNETMNIAHKDLKAEVAREFDKPTRWFINSTRVGYASKTNPQAYIAPKDKFWTGSDSAERIYMLHVFGGQRKDKRSESQLKQRGLLPQSKNLIIARFGIRKNINGNITGGMMNKILSGLRAQLDPYSNSHKNSRSKGNSDRWAYTTIRGVTGIWDVSKRKPKLYFYEAPRAVYKPRLRYFETIDASVNANFDMLHARWIKRAMKTAR</sequence>
<evidence type="ECO:0008006" key="3">
    <source>
        <dbReference type="Google" id="ProtNLM"/>
    </source>
</evidence>